<keyword evidence="3" id="KW-1185">Reference proteome</keyword>
<sequence>MTLHQQQQQHLTTSVQNCQGEQQLHWPRYQGEREQQLHWPPCLPVLTGQACKLPSNPPTTTTTQSREPAACASNNQANNKGHDYQFRYDDGLSARMGVKRIPLVMRQHGKDGEFIFKPPPYPVDKPLRTEPKKQQPYWTPVKWSPDPKESQPVFRQHLGLFCDYTRCAPNETVIQNF</sequence>
<evidence type="ECO:0000313" key="2">
    <source>
        <dbReference type="EMBL" id="GFR70218.1"/>
    </source>
</evidence>
<evidence type="ECO:0000313" key="3">
    <source>
        <dbReference type="Proteomes" id="UP000762676"/>
    </source>
</evidence>
<protein>
    <recommendedName>
        <fullName evidence="4">ELM2 domain-containing protein</fullName>
    </recommendedName>
</protein>
<name>A0AAV4FC00_9GAST</name>
<dbReference type="Proteomes" id="UP000762676">
    <property type="component" value="Unassembled WGS sequence"/>
</dbReference>
<dbReference type="AlphaFoldDB" id="A0AAV4FC00"/>
<feature type="region of interest" description="Disordered" evidence="1">
    <location>
        <begin position="49"/>
        <end position="80"/>
    </location>
</feature>
<gene>
    <name evidence="2" type="ORF">ElyMa_005648600</name>
</gene>
<reference evidence="2 3" key="1">
    <citation type="journal article" date="2021" name="Elife">
        <title>Chloroplast acquisition without the gene transfer in kleptoplastic sea slugs, Plakobranchus ocellatus.</title>
        <authorList>
            <person name="Maeda T."/>
            <person name="Takahashi S."/>
            <person name="Yoshida T."/>
            <person name="Shimamura S."/>
            <person name="Takaki Y."/>
            <person name="Nagai Y."/>
            <person name="Toyoda A."/>
            <person name="Suzuki Y."/>
            <person name="Arimoto A."/>
            <person name="Ishii H."/>
            <person name="Satoh N."/>
            <person name="Nishiyama T."/>
            <person name="Hasebe M."/>
            <person name="Maruyama T."/>
            <person name="Minagawa J."/>
            <person name="Obokata J."/>
            <person name="Shigenobu S."/>
        </authorList>
    </citation>
    <scope>NUCLEOTIDE SEQUENCE [LARGE SCALE GENOMIC DNA]</scope>
</reference>
<dbReference type="EMBL" id="BMAT01011305">
    <property type="protein sequence ID" value="GFR70218.1"/>
    <property type="molecule type" value="Genomic_DNA"/>
</dbReference>
<comment type="caution">
    <text evidence="2">The sequence shown here is derived from an EMBL/GenBank/DDBJ whole genome shotgun (WGS) entry which is preliminary data.</text>
</comment>
<accession>A0AAV4FC00</accession>
<feature type="region of interest" description="Disordered" evidence="1">
    <location>
        <begin position="126"/>
        <end position="146"/>
    </location>
</feature>
<evidence type="ECO:0000256" key="1">
    <source>
        <dbReference type="SAM" id="MobiDB-lite"/>
    </source>
</evidence>
<proteinExistence type="predicted"/>
<evidence type="ECO:0008006" key="4">
    <source>
        <dbReference type="Google" id="ProtNLM"/>
    </source>
</evidence>
<organism evidence="2 3">
    <name type="scientific">Elysia marginata</name>
    <dbReference type="NCBI Taxonomy" id="1093978"/>
    <lineage>
        <taxon>Eukaryota</taxon>
        <taxon>Metazoa</taxon>
        <taxon>Spiralia</taxon>
        <taxon>Lophotrochozoa</taxon>
        <taxon>Mollusca</taxon>
        <taxon>Gastropoda</taxon>
        <taxon>Heterobranchia</taxon>
        <taxon>Euthyneura</taxon>
        <taxon>Panpulmonata</taxon>
        <taxon>Sacoglossa</taxon>
        <taxon>Placobranchoidea</taxon>
        <taxon>Plakobranchidae</taxon>
        <taxon>Elysia</taxon>
    </lineage>
</organism>